<dbReference type="Gene3D" id="1.20.1050.10">
    <property type="match status" value="1"/>
</dbReference>
<organism evidence="3 4">
    <name type="scientific">Oceanisphaera psychrotolerans</name>
    <dbReference type="NCBI Taxonomy" id="1414654"/>
    <lineage>
        <taxon>Bacteria</taxon>
        <taxon>Pseudomonadati</taxon>
        <taxon>Pseudomonadota</taxon>
        <taxon>Gammaproteobacteria</taxon>
        <taxon>Aeromonadales</taxon>
        <taxon>Aeromonadaceae</taxon>
        <taxon>Oceanisphaera</taxon>
    </lineage>
</organism>
<reference evidence="3 4" key="1">
    <citation type="submission" date="2016-07" db="EMBL/GenBank/DDBJ databases">
        <title>Draft Genome Sequence of Oceanisphaera psychrotolerans, isolated from coastal sediment samples.</title>
        <authorList>
            <person name="Zhuo S."/>
            <person name="Ruan Z."/>
        </authorList>
    </citation>
    <scope>NUCLEOTIDE SEQUENCE [LARGE SCALE GENOMIC DNA]</scope>
    <source>
        <strain evidence="3 4">LAM-WHM-ZC</strain>
    </source>
</reference>
<dbReference type="STRING" id="1414654.BFR47_14865"/>
<dbReference type="InterPro" id="IPR004046">
    <property type="entry name" value="GST_C"/>
</dbReference>
<dbReference type="PROSITE" id="PS50404">
    <property type="entry name" value="GST_NTER"/>
    <property type="match status" value="1"/>
</dbReference>
<dbReference type="Gene3D" id="3.40.30.10">
    <property type="entry name" value="Glutaredoxin"/>
    <property type="match status" value="1"/>
</dbReference>
<dbReference type="EMBL" id="MDKE01000024">
    <property type="protein sequence ID" value="OIN08941.1"/>
    <property type="molecule type" value="Genomic_DNA"/>
</dbReference>
<dbReference type="Pfam" id="PF13409">
    <property type="entry name" value="GST_N_2"/>
    <property type="match status" value="1"/>
</dbReference>
<dbReference type="PANTHER" id="PTHR44051:SF8">
    <property type="entry name" value="GLUTATHIONE S-TRANSFERASE GSTA"/>
    <property type="match status" value="1"/>
</dbReference>
<gene>
    <name evidence="3" type="ORF">BFR47_14865</name>
</gene>
<dbReference type="SUPFAM" id="SSF52833">
    <property type="entry name" value="Thioredoxin-like"/>
    <property type="match status" value="1"/>
</dbReference>
<dbReference type="InterPro" id="IPR036282">
    <property type="entry name" value="Glutathione-S-Trfase_C_sf"/>
</dbReference>
<keyword evidence="4" id="KW-1185">Reference proteome</keyword>
<dbReference type="InterPro" id="IPR036249">
    <property type="entry name" value="Thioredoxin-like_sf"/>
</dbReference>
<dbReference type="GO" id="GO:0016740">
    <property type="term" value="F:transferase activity"/>
    <property type="evidence" value="ECO:0007669"/>
    <property type="project" value="UniProtKB-KW"/>
</dbReference>
<evidence type="ECO:0000259" key="1">
    <source>
        <dbReference type="PROSITE" id="PS50404"/>
    </source>
</evidence>
<evidence type="ECO:0000313" key="4">
    <source>
        <dbReference type="Proteomes" id="UP000243073"/>
    </source>
</evidence>
<name>A0A1J4QFY5_9GAMM</name>
<dbReference type="SUPFAM" id="SSF47616">
    <property type="entry name" value="GST C-terminal domain-like"/>
    <property type="match status" value="1"/>
</dbReference>
<dbReference type="OrthoDB" id="9797500at2"/>
<dbReference type="CDD" id="cd03188">
    <property type="entry name" value="GST_C_Beta"/>
    <property type="match status" value="1"/>
</dbReference>
<sequence>MKLYYRPGACSLAPHIVLSWLDIPYELELANTRDPEFLKINYLAAVPVLFTEDMGALYQTSAILRYLSRLPEGEHLGPGSDPVLQYQCDYWLSFFNTDVYRALVPYFVPGKYTTDTGAAALDAIRASALVQVEPLLQRMDRHLSSHTWYMDDHLSIVDACAFVFTFWATRVLPDGLGSYPHIARHFQDMKADPAVCRVLEKEGLSL</sequence>
<dbReference type="RefSeq" id="WP_071472955.1">
    <property type="nucleotide sequence ID" value="NZ_MDKE01000024.1"/>
</dbReference>
<comment type="caution">
    <text evidence="3">The sequence shown here is derived from an EMBL/GenBank/DDBJ whole genome shotgun (WGS) entry which is preliminary data.</text>
</comment>
<dbReference type="InterPro" id="IPR004045">
    <property type="entry name" value="Glutathione_S-Trfase_N"/>
</dbReference>
<keyword evidence="3" id="KW-0808">Transferase</keyword>
<feature type="domain" description="GST C-terminal" evidence="2">
    <location>
        <begin position="81"/>
        <end position="206"/>
    </location>
</feature>
<evidence type="ECO:0000313" key="3">
    <source>
        <dbReference type="EMBL" id="OIN08941.1"/>
    </source>
</evidence>
<proteinExistence type="predicted"/>
<protein>
    <submittedName>
        <fullName evidence="3">Glutathione S-transferase</fullName>
    </submittedName>
</protein>
<dbReference type="InterPro" id="IPR010987">
    <property type="entry name" value="Glutathione-S-Trfase_C-like"/>
</dbReference>
<dbReference type="Proteomes" id="UP000243073">
    <property type="component" value="Unassembled WGS sequence"/>
</dbReference>
<feature type="domain" description="GST N-terminal" evidence="1">
    <location>
        <begin position="1"/>
        <end position="75"/>
    </location>
</feature>
<dbReference type="InterPro" id="IPR040079">
    <property type="entry name" value="Glutathione_S-Trfase"/>
</dbReference>
<evidence type="ECO:0000259" key="2">
    <source>
        <dbReference type="PROSITE" id="PS50405"/>
    </source>
</evidence>
<accession>A0A1J4QFY5</accession>
<dbReference type="Pfam" id="PF00043">
    <property type="entry name" value="GST_C"/>
    <property type="match status" value="1"/>
</dbReference>
<dbReference type="PROSITE" id="PS50405">
    <property type="entry name" value="GST_CTER"/>
    <property type="match status" value="1"/>
</dbReference>
<dbReference type="SFLD" id="SFLDG00358">
    <property type="entry name" value="Main_(cytGST)"/>
    <property type="match status" value="1"/>
</dbReference>
<dbReference type="SFLD" id="SFLDS00019">
    <property type="entry name" value="Glutathione_Transferase_(cytos"/>
    <property type="match status" value="1"/>
</dbReference>
<dbReference type="CDD" id="cd03057">
    <property type="entry name" value="GST_N_Beta"/>
    <property type="match status" value="1"/>
</dbReference>
<dbReference type="AlphaFoldDB" id="A0A1J4QFY5"/>
<dbReference type="PANTHER" id="PTHR44051">
    <property type="entry name" value="GLUTATHIONE S-TRANSFERASE-RELATED"/>
    <property type="match status" value="1"/>
</dbReference>